<sequence length="340" mass="39406">MTSMNITHMECGYLIMLTDKSMQQLNSIDMDQNIECNLSLPNDTNTNLIEGAEDVELLSTLVQEKLNIKIDVQPLEQVIKNILAQPTATPINSEARLNCLQQLSYGFSIALKSFEPKGPVELIAEFDLFIHVKGYEKFMVKLAKSLMYCKQFAELTLADKLILYKYIRPIIYNIERAYTSVVYFGTNMDDLRMLLDDTTAIDYFKTFRLKAFKIEDLIEAWPFWAKIKEKIVKYIIKPMKFLQLSQYEIAYLLAHTLWNVQDIPGLSSDAIRLADDLSQQIANDLHEYYTYEMRLPNYANRLIKMTKLIDCSKEIENDKQEISVMSKIFDIFHVESSGCL</sequence>
<dbReference type="AlphaFoldDB" id="A0A914DBB2"/>
<feature type="domain" description="NR LBD" evidence="4">
    <location>
        <begin position="74"/>
        <end position="340"/>
    </location>
</feature>
<evidence type="ECO:0000256" key="2">
    <source>
        <dbReference type="ARBA" id="ARBA00023163"/>
    </source>
</evidence>
<proteinExistence type="predicted"/>
<evidence type="ECO:0000256" key="3">
    <source>
        <dbReference type="ARBA" id="ARBA00023170"/>
    </source>
</evidence>
<dbReference type="InterPro" id="IPR051152">
    <property type="entry name" value="C.elegans_Orphan_NR"/>
</dbReference>
<dbReference type="InterPro" id="IPR035500">
    <property type="entry name" value="NHR-like_dom_sf"/>
</dbReference>
<evidence type="ECO:0000259" key="4">
    <source>
        <dbReference type="PROSITE" id="PS51843"/>
    </source>
</evidence>
<dbReference type="InterPro" id="IPR000536">
    <property type="entry name" value="Nucl_hrmn_rcpt_lig-bd"/>
</dbReference>
<evidence type="ECO:0000313" key="5">
    <source>
        <dbReference type="Proteomes" id="UP000887540"/>
    </source>
</evidence>
<dbReference type="WBParaSite" id="ACRNAN_scaffold2112.g16098.t1">
    <property type="protein sequence ID" value="ACRNAN_scaffold2112.g16098.t1"/>
    <property type="gene ID" value="ACRNAN_scaffold2112.g16098"/>
</dbReference>
<accession>A0A914DBB2</accession>
<dbReference type="SMART" id="SM00430">
    <property type="entry name" value="HOLI"/>
    <property type="match status" value="1"/>
</dbReference>
<name>A0A914DBB2_9BILA</name>
<organism evidence="5 6">
    <name type="scientific">Acrobeloides nanus</name>
    <dbReference type="NCBI Taxonomy" id="290746"/>
    <lineage>
        <taxon>Eukaryota</taxon>
        <taxon>Metazoa</taxon>
        <taxon>Ecdysozoa</taxon>
        <taxon>Nematoda</taxon>
        <taxon>Chromadorea</taxon>
        <taxon>Rhabditida</taxon>
        <taxon>Tylenchina</taxon>
        <taxon>Cephalobomorpha</taxon>
        <taxon>Cephaloboidea</taxon>
        <taxon>Cephalobidae</taxon>
        <taxon>Acrobeloides</taxon>
    </lineage>
</organism>
<dbReference type="Gene3D" id="1.10.565.10">
    <property type="entry name" value="Retinoid X Receptor"/>
    <property type="match status" value="1"/>
</dbReference>
<keyword evidence="1" id="KW-0805">Transcription regulation</keyword>
<dbReference type="Pfam" id="PF00104">
    <property type="entry name" value="Hormone_recep"/>
    <property type="match status" value="1"/>
</dbReference>
<dbReference type="Proteomes" id="UP000887540">
    <property type="component" value="Unplaced"/>
</dbReference>
<evidence type="ECO:0000256" key="1">
    <source>
        <dbReference type="ARBA" id="ARBA00023015"/>
    </source>
</evidence>
<protein>
    <submittedName>
        <fullName evidence="6">NR LBD domain-containing protein</fullName>
    </submittedName>
</protein>
<evidence type="ECO:0000313" key="6">
    <source>
        <dbReference type="WBParaSite" id="ACRNAN_scaffold2112.g16098.t1"/>
    </source>
</evidence>
<dbReference type="PANTHER" id="PTHR45680">
    <property type="entry name" value="NUCLEAR HORMONE RECEPTOR FAMILY"/>
    <property type="match status" value="1"/>
</dbReference>
<keyword evidence="3" id="KW-0675">Receptor</keyword>
<reference evidence="6" key="1">
    <citation type="submission" date="2022-11" db="UniProtKB">
        <authorList>
            <consortium name="WormBaseParasite"/>
        </authorList>
    </citation>
    <scope>IDENTIFICATION</scope>
</reference>
<dbReference type="PROSITE" id="PS51843">
    <property type="entry name" value="NR_LBD"/>
    <property type="match status" value="1"/>
</dbReference>
<keyword evidence="5" id="KW-1185">Reference proteome</keyword>
<keyword evidence="2" id="KW-0804">Transcription</keyword>
<dbReference type="SUPFAM" id="SSF48508">
    <property type="entry name" value="Nuclear receptor ligand-binding domain"/>
    <property type="match status" value="1"/>
</dbReference>
<dbReference type="PANTHER" id="PTHR45680:SF29">
    <property type="entry name" value="NUCLEAR HORMONE RECEPTOR FAMILY"/>
    <property type="match status" value="1"/>
</dbReference>